<accession>A0ABS3WEK6</accession>
<feature type="domain" description="Major facilitator superfamily (MFS) profile" evidence="9">
    <location>
        <begin position="1"/>
        <end position="169"/>
    </location>
</feature>
<evidence type="ECO:0000256" key="1">
    <source>
        <dbReference type="ARBA" id="ARBA00004651"/>
    </source>
</evidence>
<keyword evidence="4 8" id="KW-1133">Transmembrane helix</keyword>
<feature type="transmembrane region" description="Helical" evidence="8">
    <location>
        <begin position="12"/>
        <end position="33"/>
    </location>
</feature>
<sequence>MNSIGGILVMRAVLGLGIGFITPLMIALVAEYFEGEERSKMNGLTVGVNGLGGAFFLVIGGVVTALGWRGVFWTYSFGVVLLILVLAFVPRVKPVKTESDENDRNSRPTLPRSSSIHHLGTSATSGYLTALSFLLVFMSGIVGTKLRQRLGKGTPPHFPVIRRSVLVIR</sequence>
<dbReference type="Proteomes" id="UP000670947">
    <property type="component" value="Unassembled WGS sequence"/>
</dbReference>
<organism evidence="10 11">
    <name type="scientific">Paenibacillus artemisiicola</name>
    <dbReference type="NCBI Taxonomy" id="1172618"/>
    <lineage>
        <taxon>Bacteria</taxon>
        <taxon>Bacillati</taxon>
        <taxon>Bacillota</taxon>
        <taxon>Bacilli</taxon>
        <taxon>Bacillales</taxon>
        <taxon>Paenibacillaceae</taxon>
        <taxon>Paenibacillus</taxon>
    </lineage>
</organism>
<dbReference type="PANTHER" id="PTHR23501:SF191">
    <property type="entry name" value="VACUOLAR BASIC AMINO ACID TRANSPORTER 4"/>
    <property type="match status" value="1"/>
</dbReference>
<dbReference type="PANTHER" id="PTHR23501">
    <property type="entry name" value="MAJOR FACILITATOR SUPERFAMILY"/>
    <property type="match status" value="1"/>
</dbReference>
<evidence type="ECO:0000256" key="2">
    <source>
        <dbReference type="ARBA" id="ARBA00022448"/>
    </source>
</evidence>
<dbReference type="Pfam" id="PF07690">
    <property type="entry name" value="MFS_1"/>
    <property type="match status" value="1"/>
</dbReference>
<feature type="compositionally biased region" description="Basic and acidic residues" evidence="7">
    <location>
        <begin position="97"/>
        <end position="106"/>
    </location>
</feature>
<dbReference type="InterPro" id="IPR011701">
    <property type="entry name" value="MFS"/>
</dbReference>
<evidence type="ECO:0000256" key="6">
    <source>
        <dbReference type="ARBA" id="ARBA00044273"/>
    </source>
</evidence>
<dbReference type="InterPro" id="IPR020846">
    <property type="entry name" value="MFS_dom"/>
</dbReference>
<evidence type="ECO:0000256" key="3">
    <source>
        <dbReference type="ARBA" id="ARBA00022692"/>
    </source>
</evidence>
<gene>
    <name evidence="10" type="ORF">I8J29_21345</name>
</gene>
<evidence type="ECO:0000256" key="4">
    <source>
        <dbReference type="ARBA" id="ARBA00022989"/>
    </source>
</evidence>
<keyword evidence="2" id="KW-0813">Transport</keyword>
<dbReference type="PROSITE" id="PS50850">
    <property type="entry name" value="MFS"/>
    <property type="match status" value="1"/>
</dbReference>
<evidence type="ECO:0000313" key="11">
    <source>
        <dbReference type="Proteomes" id="UP000670947"/>
    </source>
</evidence>
<evidence type="ECO:0000313" key="10">
    <source>
        <dbReference type="EMBL" id="MBO7746765.1"/>
    </source>
</evidence>
<feature type="transmembrane region" description="Helical" evidence="8">
    <location>
        <begin position="124"/>
        <end position="142"/>
    </location>
</feature>
<feature type="transmembrane region" description="Helical" evidence="8">
    <location>
        <begin position="72"/>
        <end position="89"/>
    </location>
</feature>
<keyword evidence="5 8" id="KW-0472">Membrane</keyword>
<protein>
    <recommendedName>
        <fullName evidence="6">MFS-type drug efflux transporter P55</fullName>
    </recommendedName>
</protein>
<evidence type="ECO:0000256" key="7">
    <source>
        <dbReference type="SAM" id="MobiDB-lite"/>
    </source>
</evidence>
<evidence type="ECO:0000256" key="5">
    <source>
        <dbReference type="ARBA" id="ARBA00023136"/>
    </source>
</evidence>
<dbReference type="PROSITE" id="PS00217">
    <property type="entry name" value="SUGAR_TRANSPORT_2"/>
    <property type="match status" value="1"/>
</dbReference>
<name>A0ABS3WEK6_9BACL</name>
<dbReference type="SUPFAM" id="SSF103473">
    <property type="entry name" value="MFS general substrate transporter"/>
    <property type="match status" value="1"/>
</dbReference>
<keyword evidence="11" id="KW-1185">Reference proteome</keyword>
<feature type="region of interest" description="Disordered" evidence="7">
    <location>
        <begin position="97"/>
        <end position="117"/>
    </location>
</feature>
<comment type="subcellular location">
    <subcellularLocation>
        <location evidence="1">Cell membrane</location>
        <topology evidence="1">Multi-pass membrane protein</topology>
    </subcellularLocation>
</comment>
<evidence type="ECO:0000259" key="9">
    <source>
        <dbReference type="PROSITE" id="PS50850"/>
    </source>
</evidence>
<comment type="caution">
    <text evidence="10">The sequence shown here is derived from an EMBL/GenBank/DDBJ whole genome shotgun (WGS) entry which is preliminary data.</text>
</comment>
<reference evidence="10 11" key="1">
    <citation type="submission" date="2021-03" db="EMBL/GenBank/DDBJ databases">
        <title>Paenibacillus artemisicola MWE-103 whole genome sequence.</title>
        <authorList>
            <person name="Ham Y.J."/>
        </authorList>
    </citation>
    <scope>NUCLEOTIDE SEQUENCE [LARGE SCALE GENOMIC DNA]</scope>
    <source>
        <strain evidence="10 11">MWE-103</strain>
    </source>
</reference>
<keyword evidence="3 8" id="KW-0812">Transmembrane</keyword>
<proteinExistence type="predicted"/>
<dbReference type="Gene3D" id="1.20.1250.20">
    <property type="entry name" value="MFS general substrate transporter like domains"/>
    <property type="match status" value="1"/>
</dbReference>
<feature type="compositionally biased region" description="Polar residues" evidence="7">
    <location>
        <begin position="107"/>
        <end position="117"/>
    </location>
</feature>
<evidence type="ECO:0000256" key="8">
    <source>
        <dbReference type="SAM" id="Phobius"/>
    </source>
</evidence>
<dbReference type="InterPro" id="IPR036259">
    <property type="entry name" value="MFS_trans_sf"/>
</dbReference>
<dbReference type="InterPro" id="IPR005829">
    <property type="entry name" value="Sugar_transporter_CS"/>
</dbReference>
<dbReference type="EMBL" id="JAGGDJ010000022">
    <property type="protein sequence ID" value="MBO7746765.1"/>
    <property type="molecule type" value="Genomic_DNA"/>
</dbReference>
<feature type="transmembrane region" description="Helical" evidence="8">
    <location>
        <begin position="45"/>
        <end position="65"/>
    </location>
</feature>